<reference evidence="1" key="1">
    <citation type="journal article" date="2021" name="Open Biol.">
        <title>Shared evolutionary footprints suggest mitochondrial oxidative damage underlies multiple complex I losses in fungi.</title>
        <authorList>
            <person name="Schikora-Tamarit M.A."/>
            <person name="Marcet-Houben M."/>
            <person name="Nosek J."/>
            <person name="Gabaldon T."/>
        </authorList>
    </citation>
    <scope>NUCLEOTIDE SEQUENCE</scope>
    <source>
        <strain evidence="1">CBS6075</strain>
    </source>
</reference>
<dbReference type="RefSeq" id="XP_046062491.1">
    <property type="nucleotide sequence ID" value="XM_046202635.1"/>
</dbReference>
<organism evidence="1 2">
    <name type="scientific">Ogataea philodendri</name>
    <dbReference type="NCBI Taxonomy" id="1378263"/>
    <lineage>
        <taxon>Eukaryota</taxon>
        <taxon>Fungi</taxon>
        <taxon>Dikarya</taxon>
        <taxon>Ascomycota</taxon>
        <taxon>Saccharomycotina</taxon>
        <taxon>Pichiomycetes</taxon>
        <taxon>Pichiales</taxon>
        <taxon>Pichiaceae</taxon>
        <taxon>Ogataea</taxon>
    </lineage>
</organism>
<dbReference type="GeneID" id="70233798"/>
<keyword evidence="2" id="KW-1185">Reference proteome</keyword>
<sequence length="196" mass="21683">MCPIPDDLVPLLDVSPVEVRNLPAKNVPVDLADEPWTVAHDRVTFQVKTPGVKLVVLLGNGSFLVENDECALWFTENVELFDGPTDDCEDMLLVRLFILDRINCSSHLNNSYISFSCVTSLDEVQRIIQGGSQCSNTIVVNVADLHHLLHSTGNPTDLLARSDLENFTPAIGSACRVFKVSQPWDLFSNTHHVVDT</sequence>
<accession>A0A9P8PA31</accession>
<reference evidence="1" key="2">
    <citation type="submission" date="2021-01" db="EMBL/GenBank/DDBJ databases">
        <authorList>
            <person name="Schikora-Tamarit M.A."/>
        </authorList>
    </citation>
    <scope>NUCLEOTIDE SEQUENCE</scope>
    <source>
        <strain evidence="1">CBS6075</strain>
    </source>
</reference>
<gene>
    <name evidence="1" type="ORF">OGAPHI_001831</name>
</gene>
<comment type="caution">
    <text evidence="1">The sequence shown here is derived from an EMBL/GenBank/DDBJ whole genome shotgun (WGS) entry which is preliminary data.</text>
</comment>
<evidence type="ECO:0000313" key="1">
    <source>
        <dbReference type="EMBL" id="KAH3668077.1"/>
    </source>
</evidence>
<proteinExistence type="predicted"/>
<evidence type="ECO:0000313" key="2">
    <source>
        <dbReference type="Proteomes" id="UP000769157"/>
    </source>
</evidence>
<name>A0A9P8PA31_9ASCO</name>
<protein>
    <submittedName>
        <fullName evidence="1">Uncharacterized protein</fullName>
    </submittedName>
</protein>
<dbReference type="Proteomes" id="UP000769157">
    <property type="component" value="Unassembled WGS sequence"/>
</dbReference>
<dbReference type="EMBL" id="JAEUBE010000158">
    <property type="protein sequence ID" value="KAH3668077.1"/>
    <property type="molecule type" value="Genomic_DNA"/>
</dbReference>
<dbReference type="AlphaFoldDB" id="A0A9P8PA31"/>